<reference evidence="3" key="1">
    <citation type="journal article" date="2019" name="Int. J. Syst. Evol. Microbiol.">
        <title>The Global Catalogue of Microorganisms (GCM) 10K type strain sequencing project: providing services to taxonomists for standard genome sequencing and annotation.</title>
        <authorList>
            <consortium name="The Broad Institute Genomics Platform"/>
            <consortium name="The Broad Institute Genome Sequencing Center for Infectious Disease"/>
            <person name="Wu L."/>
            <person name="Ma J."/>
        </authorList>
    </citation>
    <scope>NUCLEOTIDE SEQUENCE [LARGE SCALE GENOMIC DNA]</scope>
    <source>
        <strain evidence="3">JCM 32206</strain>
    </source>
</reference>
<name>A0ABP8PB40_9NOCA</name>
<dbReference type="Proteomes" id="UP001501183">
    <property type="component" value="Unassembled WGS sequence"/>
</dbReference>
<evidence type="ECO:0000313" key="3">
    <source>
        <dbReference type="Proteomes" id="UP001501183"/>
    </source>
</evidence>
<proteinExistence type="predicted"/>
<protein>
    <submittedName>
        <fullName evidence="2">Uncharacterized protein</fullName>
    </submittedName>
</protein>
<accession>A0ABP8PB40</accession>
<dbReference type="EMBL" id="BAABFB010000052">
    <property type="protein sequence ID" value="GAA4483383.1"/>
    <property type="molecule type" value="Genomic_DNA"/>
</dbReference>
<gene>
    <name evidence="2" type="ORF">GCM10023094_34860</name>
</gene>
<feature type="region of interest" description="Disordered" evidence="1">
    <location>
        <begin position="1"/>
        <end position="41"/>
    </location>
</feature>
<evidence type="ECO:0000256" key="1">
    <source>
        <dbReference type="SAM" id="MobiDB-lite"/>
    </source>
</evidence>
<evidence type="ECO:0000313" key="2">
    <source>
        <dbReference type="EMBL" id="GAA4483383.1"/>
    </source>
</evidence>
<sequence length="111" mass="11765">MVPSHATQGGVVPSAPEMDARLQEDRRTPAGRERTSRAEAGALPDGVFARLDGDVGLWQDGRRLLWSMNGYGAPLEVAAEVEVEVLTPRAAMNVMAAGYEPVVHPSAQGAN</sequence>
<keyword evidence="3" id="KW-1185">Reference proteome</keyword>
<feature type="compositionally biased region" description="Basic and acidic residues" evidence="1">
    <location>
        <begin position="18"/>
        <end position="37"/>
    </location>
</feature>
<comment type="caution">
    <text evidence="2">The sequence shown here is derived from an EMBL/GenBank/DDBJ whole genome shotgun (WGS) entry which is preliminary data.</text>
</comment>
<organism evidence="2 3">
    <name type="scientific">Rhodococcus olei</name>
    <dbReference type="NCBI Taxonomy" id="2161675"/>
    <lineage>
        <taxon>Bacteria</taxon>
        <taxon>Bacillati</taxon>
        <taxon>Actinomycetota</taxon>
        <taxon>Actinomycetes</taxon>
        <taxon>Mycobacteriales</taxon>
        <taxon>Nocardiaceae</taxon>
        <taxon>Rhodococcus</taxon>
    </lineage>
</organism>